<dbReference type="NCBIfam" id="TIGR03696">
    <property type="entry name" value="Rhs_assc_core"/>
    <property type="match status" value="1"/>
</dbReference>
<protein>
    <recommendedName>
        <fullName evidence="3">Teneurin-like YD-shell domain-containing protein</fullName>
    </recommendedName>
</protein>
<organism evidence="4 5">
    <name type="scientific">Sphingomonas psychrotolerans</name>
    <dbReference type="NCBI Taxonomy" id="1327635"/>
    <lineage>
        <taxon>Bacteria</taxon>
        <taxon>Pseudomonadati</taxon>
        <taxon>Pseudomonadota</taxon>
        <taxon>Alphaproteobacteria</taxon>
        <taxon>Sphingomonadales</taxon>
        <taxon>Sphingomonadaceae</taxon>
        <taxon>Sphingomonas</taxon>
    </lineage>
</organism>
<dbReference type="Pfam" id="PF25023">
    <property type="entry name" value="TEN_YD-shell"/>
    <property type="match status" value="1"/>
</dbReference>
<dbReference type="AlphaFoldDB" id="A0A2K8MFC2"/>
<evidence type="ECO:0000313" key="4">
    <source>
        <dbReference type="EMBL" id="ATY32577.1"/>
    </source>
</evidence>
<sequence length="888" mass="96581">MPVRGMQMKRIVASVLGLWGLAHTGVVMAQSAPSDFTTGYRYNADRQLTGTLSPDPDGGGPLHYPVTRNTYDAAGRLIRAEKGELAVWQSEAVAPENWTGLTIFSQVDTTYDAMGRKTIERVWGNGVNYAVTQYHYDPAGRLDCAAVRMQQAVFEALPASACSQSVSAPPFDRITRNVYDAAGQLVQVRNGVGTSLEQAYATYGYAPNGKKEFVVDANGNKAQFVYDGHDRQVQWRFPSNAPPPAGYNPLTQANALATAGAVNSNDREEYGYDANGNRTSLRKRDGRTFTYGYDALNRLTSKIVPDACVSGYACTNVSANATRDVYYSYDLRGLQTSARFDGPSGADAVISTYDGFGRLANSTTSMSGSSRMLSYSYDADGNRVRVTHPDGNYFNYYREGLGRIYYVDANGASPLFYPPYDAAGRTRELNRWNYSTSSWANYSAYGYDGISRLTSIAHGFASPGNNVTVSMGYNPVSQIVTRTRSNNAYGFTDYRSIDHGYAVNGLNQYTGVGGNSYGYDSNGNLTSDGGTAYTYDSENRLVATSAGASLTYDPLGRLFETYKASTGTTRFLYDGDQLTAEYDGSGNMLRRYVHGDGEDDPRVWYEGSGASSPRYLYTDHQGSIIAVTDASGNVTKVNAYDEYGFPNPGNDLTTAGRFQYTGQAWLPELGMYHYKARIYSPTLGRFLQTDPIGYDDQINLYTYVENDPANKVDPTGTGGEEIVVTAKRALSSAWNSVVEWWNRPRTVNIRGSIAYAKAGGCLAENVCGLKGEYETTNGEQITSVAALAALFALPLTAAELAPLGALSQVEHTAITSLFGSSYTGTTRVMGQLANGSFKIPSGLTREALLKYRMVARRALANPVKATGKARVLQAQRLSIVESVLKRLP</sequence>
<proteinExistence type="predicted"/>
<gene>
    <name evidence="4" type="ORF">CVN68_11825</name>
</gene>
<dbReference type="Pfam" id="PF05593">
    <property type="entry name" value="RHS_repeat"/>
    <property type="match status" value="2"/>
</dbReference>
<dbReference type="EMBL" id="CP024923">
    <property type="protein sequence ID" value="ATY32577.1"/>
    <property type="molecule type" value="Genomic_DNA"/>
</dbReference>
<keyword evidence="5" id="KW-1185">Reference proteome</keyword>
<dbReference type="InterPro" id="IPR050708">
    <property type="entry name" value="T6SS_VgrG/RHS"/>
</dbReference>
<evidence type="ECO:0000256" key="2">
    <source>
        <dbReference type="SAM" id="SignalP"/>
    </source>
</evidence>
<dbReference type="Gene3D" id="2.180.10.10">
    <property type="entry name" value="RHS repeat-associated core"/>
    <property type="match status" value="2"/>
</dbReference>
<evidence type="ECO:0000259" key="3">
    <source>
        <dbReference type="Pfam" id="PF25023"/>
    </source>
</evidence>
<dbReference type="InterPro" id="IPR031325">
    <property type="entry name" value="RHS_repeat"/>
</dbReference>
<name>A0A2K8MFC2_9SPHN</name>
<reference evidence="4 5" key="1">
    <citation type="submission" date="2017-11" db="EMBL/GenBank/DDBJ databases">
        <title>Complete genome sequence of Sphingomonas sp. Strain Cra20, a psychrotolerant potential plant growth promoting rhizobacteria.</title>
        <authorList>
            <person name="Luo Y."/>
        </authorList>
    </citation>
    <scope>NUCLEOTIDE SEQUENCE [LARGE SCALE GENOMIC DNA]</scope>
    <source>
        <strain evidence="4 5">Cra20</strain>
    </source>
</reference>
<dbReference type="NCBIfam" id="TIGR01643">
    <property type="entry name" value="YD_repeat_2x"/>
    <property type="match status" value="2"/>
</dbReference>
<evidence type="ECO:0000256" key="1">
    <source>
        <dbReference type="ARBA" id="ARBA00022737"/>
    </source>
</evidence>
<feature type="signal peptide" evidence="2">
    <location>
        <begin position="1"/>
        <end position="29"/>
    </location>
</feature>
<dbReference type="InterPro" id="IPR056823">
    <property type="entry name" value="TEN-like_YD-shell"/>
</dbReference>
<keyword evidence="2" id="KW-0732">Signal</keyword>
<feature type="chain" id="PRO_5014914168" description="Teneurin-like YD-shell domain-containing protein" evidence="2">
    <location>
        <begin position="30"/>
        <end position="888"/>
    </location>
</feature>
<evidence type="ECO:0000313" key="5">
    <source>
        <dbReference type="Proteomes" id="UP000229081"/>
    </source>
</evidence>
<dbReference type="InterPro" id="IPR022385">
    <property type="entry name" value="Rhs_assc_core"/>
</dbReference>
<dbReference type="PANTHER" id="PTHR32305">
    <property type="match status" value="1"/>
</dbReference>
<accession>A0A2K8MFC2</accession>
<feature type="domain" description="Teneurin-like YD-shell" evidence="3">
    <location>
        <begin position="420"/>
        <end position="708"/>
    </location>
</feature>
<dbReference type="Proteomes" id="UP000229081">
    <property type="component" value="Chromosome"/>
</dbReference>
<keyword evidence="1" id="KW-0677">Repeat</keyword>
<dbReference type="PANTHER" id="PTHR32305:SF15">
    <property type="entry name" value="PROTEIN RHSA-RELATED"/>
    <property type="match status" value="1"/>
</dbReference>
<dbReference type="InterPro" id="IPR006530">
    <property type="entry name" value="YD"/>
</dbReference>
<dbReference type="KEGG" id="sphc:CVN68_11825"/>